<evidence type="ECO:0000313" key="7">
    <source>
        <dbReference type="Proteomes" id="UP001056336"/>
    </source>
</evidence>
<keyword evidence="3" id="KW-0804">Transcription</keyword>
<dbReference type="Pfam" id="PF00440">
    <property type="entry name" value="TetR_N"/>
    <property type="match status" value="1"/>
</dbReference>
<dbReference type="InterPro" id="IPR025996">
    <property type="entry name" value="MT1864/Rv1816-like_C"/>
</dbReference>
<keyword evidence="2 4" id="KW-0238">DNA-binding</keyword>
<sequence>MPGIRERVRAEMITEIKANASRHLATDGANLSLRAVARDLGLVSSAIYRYFPSRDDLLTALIIDAYNDMGEAVEVAEAAISRADFAGRHRAVADALRSWSLANPPEYALLYGSPVPGYAAPPDTIGPASRPIVVLVTIMREAEAAGHLVLTPPPGRMPRTMRADLKAVTATAQFGGVSEAVLAAGMQAWAELFGLISFELFGRLNNVINDRDAFYAYQAEAIERRLGLR</sequence>
<dbReference type="EMBL" id="CP097332">
    <property type="protein sequence ID" value="UQX89150.1"/>
    <property type="molecule type" value="Genomic_DNA"/>
</dbReference>
<accession>A0ABY4R003</accession>
<name>A0ABY4R003_9ACTN</name>
<organism evidence="6 7">
    <name type="scientific">Jatrophihabitans telluris</name>
    <dbReference type="NCBI Taxonomy" id="2038343"/>
    <lineage>
        <taxon>Bacteria</taxon>
        <taxon>Bacillati</taxon>
        <taxon>Actinomycetota</taxon>
        <taxon>Actinomycetes</taxon>
        <taxon>Jatrophihabitantales</taxon>
        <taxon>Jatrophihabitantaceae</taxon>
        <taxon>Jatrophihabitans</taxon>
    </lineage>
</organism>
<reference evidence="6" key="2">
    <citation type="submission" date="2022-05" db="EMBL/GenBank/DDBJ databases">
        <authorList>
            <person name="Kim J.-S."/>
            <person name="Lee K."/>
            <person name="Suh M."/>
            <person name="Eom M."/>
            <person name="Kim J.-S."/>
            <person name="Kim D.-S."/>
            <person name="Ko S.-H."/>
            <person name="Shin Y."/>
            <person name="Lee J.-S."/>
        </authorList>
    </citation>
    <scope>NUCLEOTIDE SEQUENCE</scope>
    <source>
        <strain evidence="6">N237</strain>
    </source>
</reference>
<dbReference type="RefSeq" id="WP_249773046.1">
    <property type="nucleotide sequence ID" value="NZ_CP097332.1"/>
</dbReference>
<evidence type="ECO:0000256" key="3">
    <source>
        <dbReference type="ARBA" id="ARBA00023163"/>
    </source>
</evidence>
<proteinExistence type="predicted"/>
<evidence type="ECO:0000256" key="2">
    <source>
        <dbReference type="ARBA" id="ARBA00023125"/>
    </source>
</evidence>
<feature type="domain" description="HTH tetR-type" evidence="5">
    <location>
        <begin position="10"/>
        <end position="69"/>
    </location>
</feature>
<dbReference type="SUPFAM" id="SSF46689">
    <property type="entry name" value="Homeodomain-like"/>
    <property type="match status" value="1"/>
</dbReference>
<keyword evidence="7" id="KW-1185">Reference proteome</keyword>
<dbReference type="PROSITE" id="PS50977">
    <property type="entry name" value="HTH_TETR_2"/>
    <property type="match status" value="1"/>
</dbReference>
<evidence type="ECO:0000256" key="1">
    <source>
        <dbReference type="ARBA" id="ARBA00023015"/>
    </source>
</evidence>
<dbReference type="InterPro" id="IPR001647">
    <property type="entry name" value="HTH_TetR"/>
</dbReference>
<dbReference type="Gene3D" id="1.10.357.10">
    <property type="entry name" value="Tetracycline Repressor, domain 2"/>
    <property type="match status" value="1"/>
</dbReference>
<reference evidence="6" key="1">
    <citation type="journal article" date="2018" name="Int. J. Syst. Evol. Microbiol.">
        <title>Jatrophihabitans telluris sp. nov., isolated from sediment soil of lava forest wetlands and the emended description of the genus Jatrophihabitans.</title>
        <authorList>
            <person name="Lee K.C."/>
            <person name="Suh M.K."/>
            <person name="Eom M.K."/>
            <person name="Kim K.K."/>
            <person name="Kim J.S."/>
            <person name="Kim D.S."/>
            <person name="Ko S.H."/>
            <person name="Shin Y.K."/>
            <person name="Lee J.S."/>
        </authorList>
    </citation>
    <scope>NUCLEOTIDE SEQUENCE</scope>
    <source>
        <strain evidence="6">N237</strain>
    </source>
</reference>
<feature type="DNA-binding region" description="H-T-H motif" evidence="4">
    <location>
        <begin position="32"/>
        <end position="51"/>
    </location>
</feature>
<dbReference type="Proteomes" id="UP001056336">
    <property type="component" value="Chromosome"/>
</dbReference>
<dbReference type="Pfam" id="PF13305">
    <property type="entry name" value="TetR_C_33"/>
    <property type="match status" value="1"/>
</dbReference>
<dbReference type="SUPFAM" id="SSF48498">
    <property type="entry name" value="Tetracyclin repressor-like, C-terminal domain"/>
    <property type="match status" value="1"/>
</dbReference>
<evidence type="ECO:0000313" key="6">
    <source>
        <dbReference type="EMBL" id="UQX89150.1"/>
    </source>
</evidence>
<gene>
    <name evidence="6" type="ORF">M6D93_03890</name>
</gene>
<protein>
    <submittedName>
        <fullName evidence="6">TetR/AcrR family transcriptional regulator</fullName>
    </submittedName>
</protein>
<dbReference type="InterPro" id="IPR009057">
    <property type="entry name" value="Homeodomain-like_sf"/>
</dbReference>
<evidence type="ECO:0000259" key="5">
    <source>
        <dbReference type="PROSITE" id="PS50977"/>
    </source>
</evidence>
<evidence type="ECO:0000256" key="4">
    <source>
        <dbReference type="PROSITE-ProRule" id="PRU00335"/>
    </source>
</evidence>
<dbReference type="InterPro" id="IPR036271">
    <property type="entry name" value="Tet_transcr_reg_TetR-rel_C_sf"/>
</dbReference>
<keyword evidence="1" id="KW-0805">Transcription regulation</keyword>